<dbReference type="InterPro" id="IPR013783">
    <property type="entry name" value="Ig-like_fold"/>
</dbReference>
<dbReference type="PANTHER" id="PTHR21261:SF2">
    <property type="entry name" value="GH04238P-RELATED"/>
    <property type="match status" value="1"/>
</dbReference>
<gene>
    <name evidence="2" type="ORF">ILUMI_12836</name>
</gene>
<protein>
    <recommendedName>
        <fullName evidence="1">Ig-like domain-containing protein</fullName>
    </recommendedName>
</protein>
<dbReference type="EMBL" id="VTPC01008066">
    <property type="protein sequence ID" value="KAF2893337.1"/>
    <property type="molecule type" value="Genomic_DNA"/>
</dbReference>
<dbReference type="PROSITE" id="PS50835">
    <property type="entry name" value="IG_LIKE"/>
    <property type="match status" value="1"/>
</dbReference>
<organism evidence="2 3">
    <name type="scientific">Ignelater luminosus</name>
    <name type="common">Cucubano</name>
    <name type="synonym">Pyrophorus luminosus</name>
    <dbReference type="NCBI Taxonomy" id="2038154"/>
    <lineage>
        <taxon>Eukaryota</taxon>
        <taxon>Metazoa</taxon>
        <taxon>Ecdysozoa</taxon>
        <taxon>Arthropoda</taxon>
        <taxon>Hexapoda</taxon>
        <taxon>Insecta</taxon>
        <taxon>Pterygota</taxon>
        <taxon>Neoptera</taxon>
        <taxon>Endopterygota</taxon>
        <taxon>Coleoptera</taxon>
        <taxon>Polyphaga</taxon>
        <taxon>Elateriformia</taxon>
        <taxon>Elateroidea</taxon>
        <taxon>Elateridae</taxon>
        <taxon>Agrypninae</taxon>
        <taxon>Pyrophorini</taxon>
        <taxon>Ignelater</taxon>
    </lineage>
</organism>
<dbReference type="Proteomes" id="UP000801492">
    <property type="component" value="Unassembled WGS sequence"/>
</dbReference>
<keyword evidence="3" id="KW-1185">Reference proteome</keyword>
<name>A0A8K0G972_IGNLU</name>
<comment type="caution">
    <text evidence="2">The sequence shown here is derived from an EMBL/GenBank/DDBJ whole genome shotgun (WGS) entry which is preliminary data.</text>
</comment>
<dbReference type="Gene3D" id="2.60.40.10">
    <property type="entry name" value="Immunoglobulins"/>
    <property type="match status" value="2"/>
</dbReference>
<dbReference type="AlphaFoldDB" id="A0A8K0G972"/>
<reference evidence="2" key="1">
    <citation type="submission" date="2019-08" db="EMBL/GenBank/DDBJ databases">
        <title>The genome of the North American firefly Photinus pyralis.</title>
        <authorList>
            <consortium name="Photinus pyralis genome working group"/>
            <person name="Fallon T.R."/>
            <person name="Sander Lower S.E."/>
            <person name="Weng J.-K."/>
        </authorList>
    </citation>
    <scope>NUCLEOTIDE SEQUENCE</scope>
    <source>
        <strain evidence="2">TRF0915ILg1</strain>
        <tissue evidence="2">Whole body</tissue>
    </source>
</reference>
<evidence type="ECO:0000313" key="3">
    <source>
        <dbReference type="Proteomes" id="UP000801492"/>
    </source>
</evidence>
<dbReference type="SUPFAM" id="SSF48726">
    <property type="entry name" value="Immunoglobulin"/>
    <property type="match status" value="1"/>
</dbReference>
<evidence type="ECO:0000313" key="2">
    <source>
        <dbReference type="EMBL" id="KAF2893337.1"/>
    </source>
</evidence>
<dbReference type="InterPro" id="IPR036179">
    <property type="entry name" value="Ig-like_dom_sf"/>
</dbReference>
<accession>A0A8K0G972</accession>
<feature type="domain" description="Ig-like" evidence="1">
    <location>
        <begin position="27"/>
        <end position="132"/>
    </location>
</feature>
<dbReference type="PANTHER" id="PTHR21261">
    <property type="entry name" value="BEAT PROTEIN"/>
    <property type="match status" value="1"/>
</dbReference>
<proteinExistence type="predicted"/>
<dbReference type="OrthoDB" id="6478865at2759"/>
<evidence type="ECO:0000259" key="1">
    <source>
        <dbReference type="PROSITE" id="PS50835"/>
    </source>
</evidence>
<dbReference type="InterPro" id="IPR007110">
    <property type="entry name" value="Ig-like_dom"/>
</dbReference>
<sequence>MLRKRKKEVVNTVFHLLVHSIAHAVQINYIRVPPAVRNNSGHSAILDCNYSLRPDDTELVVKWYLNDAVVYQWIPPQKPQALGLMKDKLNLTYQATDDPKTAYRAMKIINPTTDLAGEYKCFVSTFADEDFSMKNMIVFVPESTLILLHGGYNQQRINFTCFASEVYPEPKIMIYKDRKDDTLSKNPLQAIEWSTSRLRNGRYSVTVVSSAFLNKLNPGSLIHCELRIPGTGYVKRKSMLYYPPSKALTITSGTGLHKMPQ</sequence>